<dbReference type="InterPro" id="IPR010982">
    <property type="entry name" value="Lambda_DNA-bd_dom_sf"/>
</dbReference>
<gene>
    <name evidence="2" type="ORF">D7Y13_44465</name>
</gene>
<dbReference type="Gene3D" id="1.10.260.40">
    <property type="entry name" value="lambda repressor-like DNA-binding domains"/>
    <property type="match status" value="1"/>
</dbReference>
<dbReference type="SMART" id="SM00530">
    <property type="entry name" value="HTH_XRE"/>
    <property type="match status" value="1"/>
</dbReference>
<protein>
    <submittedName>
        <fullName evidence="2">XRE family transcriptional regulator</fullName>
    </submittedName>
</protein>
<accession>A0ABX9Q2R6</accession>
<comment type="caution">
    <text evidence="2">The sequence shown here is derived from an EMBL/GenBank/DDBJ whole genome shotgun (WGS) entry which is preliminary data.</text>
</comment>
<sequence length="67" mass="7219">HHPSPREVRAKAGLTQEQMAPLMGLSLSGYRKIEQGQRGLQGSAAALLLVLDREPEAVKRALDLTTG</sequence>
<evidence type="ECO:0000313" key="3">
    <source>
        <dbReference type="Proteomes" id="UP000278907"/>
    </source>
</evidence>
<name>A0ABX9Q2R6_9BACT</name>
<keyword evidence="3" id="KW-1185">Reference proteome</keyword>
<proteinExistence type="predicted"/>
<organism evidence="2 3">
    <name type="scientific">Corallococcus praedator</name>
    <dbReference type="NCBI Taxonomy" id="2316724"/>
    <lineage>
        <taxon>Bacteria</taxon>
        <taxon>Pseudomonadati</taxon>
        <taxon>Myxococcota</taxon>
        <taxon>Myxococcia</taxon>
        <taxon>Myxococcales</taxon>
        <taxon>Cystobacterineae</taxon>
        <taxon>Myxococcaceae</taxon>
        <taxon>Corallococcus</taxon>
    </lineage>
</organism>
<evidence type="ECO:0000259" key="1">
    <source>
        <dbReference type="PROSITE" id="PS50943"/>
    </source>
</evidence>
<dbReference type="RefSeq" id="WP_147452780.1">
    <property type="nucleotide sequence ID" value="NZ_RAWI01001356.1"/>
</dbReference>
<dbReference type="EMBL" id="RAWI01001356">
    <property type="protein sequence ID" value="RKH76106.1"/>
    <property type="molecule type" value="Genomic_DNA"/>
</dbReference>
<feature type="non-terminal residue" evidence="2">
    <location>
        <position position="1"/>
    </location>
</feature>
<dbReference type="Proteomes" id="UP000278907">
    <property type="component" value="Unassembled WGS sequence"/>
</dbReference>
<evidence type="ECO:0000313" key="2">
    <source>
        <dbReference type="EMBL" id="RKH76106.1"/>
    </source>
</evidence>
<dbReference type="InterPro" id="IPR001387">
    <property type="entry name" value="Cro/C1-type_HTH"/>
</dbReference>
<feature type="domain" description="HTH cro/C1-type" evidence="1">
    <location>
        <begin position="6"/>
        <end position="58"/>
    </location>
</feature>
<dbReference type="SUPFAM" id="SSF47413">
    <property type="entry name" value="lambda repressor-like DNA-binding domains"/>
    <property type="match status" value="1"/>
</dbReference>
<dbReference type="Pfam" id="PF13560">
    <property type="entry name" value="HTH_31"/>
    <property type="match status" value="1"/>
</dbReference>
<dbReference type="CDD" id="cd00093">
    <property type="entry name" value="HTH_XRE"/>
    <property type="match status" value="1"/>
</dbReference>
<dbReference type="PROSITE" id="PS50943">
    <property type="entry name" value="HTH_CROC1"/>
    <property type="match status" value="1"/>
</dbReference>
<reference evidence="2 3" key="1">
    <citation type="submission" date="2018-09" db="EMBL/GenBank/DDBJ databases">
        <authorList>
            <person name="Livingstone P.G."/>
            <person name="Whitworth D.E."/>
        </authorList>
    </citation>
    <scope>NUCLEOTIDE SEQUENCE [LARGE SCALE GENOMIC DNA]</scope>
    <source>
        <strain evidence="2 3">CA031B</strain>
    </source>
</reference>